<dbReference type="Gene3D" id="3.40.50.720">
    <property type="entry name" value="NAD(P)-binding Rossmann-like Domain"/>
    <property type="match status" value="1"/>
</dbReference>
<dbReference type="AlphaFoldDB" id="A0A3B1CSV5"/>
<dbReference type="InterPro" id="IPR036291">
    <property type="entry name" value="NAD(P)-bd_dom_sf"/>
</dbReference>
<name>A0A3B1CSV5_9ZZZZ</name>
<keyword evidence="4" id="KW-0028">Amino-acid biosynthesis</keyword>
<dbReference type="GO" id="GO:0004477">
    <property type="term" value="F:methenyltetrahydrofolate cyclohydrolase activity"/>
    <property type="evidence" value="ECO:0007669"/>
    <property type="project" value="UniProtKB-EC"/>
</dbReference>
<evidence type="ECO:0000259" key="12">
    <source>
        <dbReference type="Pfam" id="PF00763"/>
    </source>
</evidence>
<evidence type="ECO:0000256" key="7">
    <source>
        <dbReference type="ARBA" id="ARBA00022857"/>
    </source>
</evidence>
<dbReference type="PROSITE" id="PS00767">
    <property type="entry name" value="THF_DHG_CYH_2"/>
    <property type="match status" value="1"/>
</dbReference>
<dbReference type="GO" id="GO:0000105">
    <property type="term" value="P:L-histidine biosynthetic process"/>
    <property type="evidence" value="ECO:0007669"/>
    <property type="project" value="UniProtKB-KW"/>
</dbReference>
<dbReference type="NCBIfam" id="NF010783">
    <property type="entry name" value="PRK14186.1"/>
    <property type="match status" value="1"/>
</dbReference>
<dbReference type="CDD" id="cd01080">
    <property type="entry name" value="NAD_bind_m-THF_DH_Cyclohyd"/>
    <property type="match status" value="1"/>
</dbReference>
<dbReference type="Pfam" id="PF02882">
    <property type="entry name" value="THF_DHG_CYH_C"/>
    <property type="match status" value="1"/>
</dbReference>
<dbReference type="PANTHER" id="PTHR48099">
    <property type="entry name" value="C-1-TETRAHYDROFOLATE SYNTHASE, CYTOPLASMIC-RELATED"/>
    <property type="match status" value="1"/>
</dbReference>
<sequence>MNTVKIDGKMIAQTLREEIKEAVQKKTTKKTPGLAVILVGEDPASKIYVRNKRKMCDAVGFYSEQYTLPADSSESEVMHLVEDLNQNPKIDGILVQLPLPKHIESRRVLDTVSPEKDVDGFHYLNVGKLVANRPGFVSCTPKGIIELLDRSKIEIAGKNAVVVGRSDIVGKPIALLLLHRNATVTICHSKTKDLETICRQADILVAAIGRAQFITENMVKPGATVIDVGINRLPDGRLVGDVDYEPVSKIVGAITPVPGGVGPMTIAMLLSNTLQSAIWAEKNRTKK</sequence>
<evidence type="ECO:0000313" key="14">
    <source>
        <dbReference type="EMBL" id="VAX33089.1"/>
    </source>
</evidence>
<evidence type="ECO:0000256" key="3">
    <source>
        <dbReference type="ARBA" id="ARBA00022563"/>
    </source>
</evidence>
<dbReference type="EC" id="3.5.4.9" evidence="14"/>
<dbReference type="GO" id="GO:0004488">
    <property type="term" value="F:methylenetetrahydrofolate dehydrogenase (NADP+) activity"/>
    <property type="evidence" value="ECO:0007669"/>
    <property type="project" value="UniProtKB-EC"/>
</dbReference>
<dbReference type="PRINTS" id="PR00085">
    <property type="entry name" value="THFDHDRGNASE"/>
</dbReference>
<dbReference type="PROSITE" id="PS00766">
    <property type="entry name" value="THF_DHG_CYH_1"/>
    <property type="match status" value="1"/>
</dbReference>
<dbReference type="PANTHER" id="PTHR48099:SF5">
    <property type="entry name" value="C-1-TETRAHYDROFOLATE SYNTHASE, CYTOPLASMIC"/>
    <property type="match status" value="1"/>
</dbReference>
<dbReference type="GO" id="GO:0009086">
    <property type="term" value="P:methionine biosynthetic process"/>
    <property type="evidence" value="ECO:0007669"/>
    <property type="project" value="UniProtKB-KW"/>
</dbReference>
<keyword evidence="6 14" id="KW-0378">Hydrolase</keyword>
<evidence type="ECO:0000256" key="5">
    <source>
        <dbReference type="ARBA" id="ARBA00022755"/>
    </source>
</evidence>
<dbReference type="SUPFAM" id="SSF53223">
    <property type="entry name" value="Aminoacid dehydrogenase-like, N-terminal domain"/>
    <property type="match status" value="1"/>
</dbReference>
<comment type="pathway">
    <text evidence="1">One-carbon metabolism; tetrahydrofolate interconversion.</text>
</comment>
<dbReference type="EC" id="1.5.1.5" evidence="14"/>
<dbReference type="InterPro" id="IPR020631">
    <property type="entry name" value="THF_DH/CycHdrlase_NAD-bd_dom"/>
</dbReference>
<dbReference type="Pfam" id="PF00763">
    <property type="entry name" value="THF_DHG_CYH"/>
    <property type="match status" value="1"/>
</dbReference>
<proteinExistence type="inferred from homology"/>
<keyword evidence="5" id="KW-0658">Purine biosynthesis</keyword>
<dbReference type="NCBIfam" id="NF008058">
    <property type="entry name" value="PRK10792.1"/>
    <property type="match status" value="1"/>
</dbReference>
<keyword evidence="7" id="KW-0521">NADP</keyword>
<keyword evidence="11" id="KW-0511">Multifunctional enzyme</keyword>
<organism evidence="14">
    <name type="scientific">hydrothermal vent metagenome</name>
    <dbReference type="NCBI Taxonomy" id="652676"/>
    <lineage>
        <taxon>unclassified sequences</taxon>
        <taxon>metagenomes</taxon>
        <taxon>ecological metagenomes</taxon>
    </lineage>
</organism>
<dbReference type="SUPFAM" id="SSF51735">
    <property type="entry name" value="NAD(P)-binding Rossmann-fold domains"/>
    <property type="match status" value="1"/>
</dbReference>
<dbReference type="InterPro" id="IPR000672">
    <property type="entry name" value="THF_DH/CycHdrlase"/>
</dbReference>
<evidence type="ECO:0000256" key="1">
    <source>
        <dbReference type="ARBA" id="ARBA00004777"/>
    </source>
</evidence>
<dbReference type="NCBIfam" id="NF010785">
    <property type="entry name" value="PRK14188.1"/>
    <property type="match status" value="1"/>
</dbReference>
<evidence type="ECO:0000256" key="2">
    <source>
        <dbReference type="ARBA" id="ARBA00011738"/>
    </source>
</evidence>
<evidence type="ECO:0000256" key="10">
    <source>
        <dbReference type="ARBA" id="ARBA00023167"/>
    </source>
</evidence>
<protein>
    <submittedName>
        <fullName evidence="14">Methenyltetrahydrofolate cyclohydrolase / Methylenetetrahydrofolate dehydrogenase (NADP+)</fullName>
        <ecNumber evidence="14">1.5.1.5</ecNumber>
        <ecNumber evidence="14">3.5.4.9</ecNumber>
    </submittedName>
</protein>
<dbReference type="GO" id="GO:0005829">
    <property type="term" value="C:cytosol"/>
    <property type="evidence" value="ECO:0007669"/>
    <property type="project" value="TreeGrafter"/>
</dbReference>
<dbReference type="FunFam" id="3.40.50.720:FF:000094">
    <property type="entry name" value="Bifunctional protein FolD"/>
    <property type="match status" value="1"/>
</dbReference>
<dbReference type="GO" id="GO:0006164">
    <property type="term" value="P:purine nucleotide biosynthetic process"/>
    <property type="evidence" value="ECO:0007669"/>
    <property type="project" value="UniProtKB-KW"/>
</dbReference>
<dbReference type="HAMAP" id="MF_01576">
    <property type="entry name" value="THF_DHG_CYH"/>
    <property type="match status" value="1"/>
</dbReference>
<comment type="subunit">
    <text evidence="2">Homodimer.</text>
</comment>
<dbReference type="EMBL" id="UOGF01000101">
    <property type="protein sequence ID" value="VAX33089.1"/>
    <property type="molecule type" value="Genomic_DNA"/>
</dbReference>
<accession>A0A3B1CSV5</accession>
<keyword evidence="10" id="KW-0486">Methionine biosynthesis</keyword>
<reference evidence="14" key="1">
    <citation type="submission" date="2018-06" db="EMBL/GenBank/DDBJ databases">
        <authorList>
            <person name="Zhirakovskaya E."/>
        </authorList>
    </citation>
    <scope>NUCLEOTIDE SEQUENCE</scope>
</reference>
<dbReference type="InterPro" id="IPR020630">
    <property type="entry name" value="THF_DH/CycHdrlase_cat_dom"/>
</dbReference>
<keyword evidence="3" id="KW-0554">One-carbon metabolism</keyword>
<feature type="domain" description="Tetrahydrofolate dehydrogenase/cyclohydrolase catalytic" evidence="12">
    <location>
        <begin position="6"/>
        <end position="119"/>
    </location>
</feature>
<dbReference type="GO" id="GO:0035999">
    <property type="term" value="P:tetrahydrofolate interconversion"/>
    <property type="evidence" value="ECO:0007669"/>
    <property type="project" value="TreeGrafter"/>
</dbReference>
<dbReference type="InterPro" id="IPR020867">
    <property type="entry name" value="THF_DH/CycHdrlase_CS"/>
</dbReference>
<feature type="domain" description="Tetrahydrofolate dehydrogenase/cyclohydrolase NAD(P)-binding" evidence="13">
    <location>
        <begin position="138"/>
        <end position="277"/>
    </location>
</feature>
<dbReference type="InterPro" id="IPR046346">
    <property type="entry name" value="Aminoacid_DH-like_N_sf"/>
</dbReference>
<evidence type="ECO:0000256" key="11">
    <source>
        <dbReference type="ARBA" id="ARBA00023268"/>
    </source>
</evidence>
<evidence type="ECO:0000259" key="13">
    <source>
        <dbReference type="Pfam" id="PF02882"/>
    </source>
</evidence>
<evidence type="ECO:0000256" key="6">
    <source>
        <dbReference type="ARBA" id="ARBA00022801"/>
    </source>
</evidence>
<gene>
    <name evidence="14" type="ORF">MNBD_NITROSPIRAE01-164</name>
</gene>
<keyword evidence="8 14" id="KW-0560">Oxidoreductase</keyword>
<dbReference type="FunFam" id="3.40.50.10860:FF:000005">
    <property type="entry name" value="C-1-tetrahydrofolate synthase, cytoplasmic, putative"/>
    <property type="match status" value="1"/>
</dbReference>
<evidence type="ECO:0000256" key="9">
    <source>
        <dbReference type="ARBA" id="ARBA00023102"/>
    </source>
</evidence>
<evidence type="ECO:0000256" key="8">
    <source>
        <dbReference type="ARBA" id="ARBA00023002"/>
    </source>
</evidence>
<dbReference type="Gene3D" id="3.40.50.10860">
    <property type="entry name" value="Leucine Dehydrogenase, chain A, domain 1"/>
    <property type="match status" value="1"/>
</dbReference>
<keyword evidence="9" id="KW-0368">Histidine biosynthesis</keyword>
<evidence type="ECO:0000256" key="4">
    <source>
        <dbReference type="ARBA" id="ARBA00022605"/>
    </source>
</evidence>